<proteinExistence type="inferred from homology"/>
<feature type="active site" description="Charge relay system" evidence="7">
    <location>
        <position position="466"/>
    </location>
</feature>
<dbReference type="PANTHER" id="PTHR11895">
    <property type="entry name" value="TRANSAMIDASE"/>
    <property type="match status" value="1"/>
</dbReference>
<evidence type="ECO:0000256" key="1">
    <source>
        <dbReference type="ARBA" id="ARBA00008069"/>
    </source>
</evidence>
<dbReference type="OrthoDB" id="421993at2759"/>
<evidence type="ECO:0000256" key="6">
    <source>
        <dbReference type="ARBA" id="ARBA00047407"/>
    </source>
</evidence>
<comment type="similarity">
    <text evidence="1 7">Belongs to the amidase family. GatA subfamily.</text>
</comment>
<evidence type="ECO:0000256" key="7">
    <source>
        <dbReference type="HAMAP-Rule" id="MF_03150"/>
    </source>
</evidence>
<dbReference type="Pfam" id="PF01425">
    <property type="entry name" value="Amidase"/>
    <property type="match status" value="1"/>
</dbReference>
<dbReference type="GO" id="GO:0032543">
    <property type="term" value="P:mitochondrial translation"/>
    <property type="evidence" value="ECO:0007669"/>
    <property type="project" value="UniProtKB-UniRule"/>
</dbReference>
<feature type="domain" description="Amidase" evidence="9">
    <location>
        <begin position="327"/>
        <end position="811"/>
    </location>
</feature>
<dbReference type="InterPro" id="IPR000120">
    <property type="entry name" value="Amidase"/>
</dbReference>
<dbReference type="AlphaFoldDB" id="A0A9P6RBR5"/>
<feature type="compositionally biased region" description="Acidic residues" evidence="8">
    <location>
        <begin position="146"/>
        <end position="170"/>
    </location>
</feature>
<dbReference type="HAMAP" id="MF_00120">
    <property type="entry name" value="GatA"/>
    <property type="match status" value="1"/>
</dbReference>
<comment type="caution">
    <text evidence="10">The sequence shown here is derived from an EMBL/GenBank/DDBJ whole genome shotgun (WGS) entry which is preliminary data.</text>
</comment>
<keyword evidence="11" id="KW-1185">Reference proteome</keyword>
<dbReference type="GO" id="GO:0005739">
    <property type="term" value="C:mitochondrion"/>
    <property type="evidence" value="ECO:0007669"/>
    <property type="project" value="UniProtKB-SubCell"/>
</dbReference>
<comment type="function">
    <text evidence="7">Allows the formation of correctly charged Gln-tRNA(Gln) through the transamidation of misacylated Glu-tRNA(Gln) in the mitochondria. The reaction takes place in the presence of glutamine and ATP through an activated gamma-phospho-Glu-tRNA(Gln).</text>
</comment>
<dbReference type="InterPro" id="IPR023631">
    <property type="entry name" value="Amidase_dom"/>
</dbReference>
<dbReference type="Pfam" id="PF07890">
    <property type="entry name" value="Rrp15p"/>
    <property type="match status" value="1"/>
</dbReference>
<comment type="catalytic activity">
    <reaction evidence="6 7">
        <text>L-glutamyl-tRNA(Gln) + L-glutamine + ATP + H2O = L-glutaminyl-tRNA(Gln) + L-glutamate + ADP + phosphate + H(+)</text>
        <dbReference type="Rhea" id="RHEA:17521"/>
        <dbReference type="Rhea" id="RHEA-COMP:9681"/>
        <dbReference type="Rhea" id="RHEA-COMP:9684"/>
        <dbReference type="ChEBI" id="CHEBI:15377"/>
        <dbReference type="ChEBI" id="CHEBI:15378"/>
        <dbReference type="ChEBI" id="CHEBI:29985"/>
        <dbReference type="ChEBI" id="CHEBI:30616"/>
        <dbReference type="ChEBI" id="CHEBI:43474"/>
        <dbReference type="ChEBI" id="CHEBI:58359"/>
        <dbReference type="ChEBI" id="CHEBI:78520"/>
        <dbReference type="ChEBI" id="CHEBI:78521"/>
        <dbReference type="ChEBI" id="CHEBI:456216"/>
        <dbReference type="EC" id="6.3.5.7"/>
    </reaction>
</comment>
<protein>
    <recommendedName>
        <fullName evidence="7">Glutamyl-tRNA(Gln) amidotransferase subunit A, mitochondrial</fullName>
        <shortName evidence="7">Glu-AdT subunit A</shortName>
        <ecNumber evidence="7">6.3.5.7</ecNumber>
    </recommendedName>
</protein>
<keyword evidence="2 7" id="KW-0436">Ligase</keyword>
<dbReference type="GO" id="GO:0006364">
    <property type="term" value="P:rRNA processing"/>
    <property type="evidence" value="ECO:0007669"/>
    <property type="project" value="InterPro"/>
</dbReference>
<dbReference type="GO" id="GO:0070681">
    <property type="term" value="P:glutaminyl-tRNAGln biosynthesis via transamidation"/>
    <property type="evidence" value="ECO:0007669"/>
    <property type="project" value="UniProtKB-UniRule"/>
</dbReference>
<dbReference type="InterPro" id="IPR020556">
    <property type="entry name" value="Amidase_CS"/>
</dbReference>
<organism evidence="10 11">
    <name type="scientific">Dissophora globulifera</name>
    <dbReference type="NCBI Taxonomy" id="979702"/>
    <lineage>
        <taxon>Eukaryota</taxon>
        <taxon>Fungi</taxon>
        <taxon>Fungi incertae sedis</taxon>
        <taxon>Mucoromycota</taxon>
        <taxon>Mortierellomycotina</taxon>
        <taxon>Mortierellomycetes</taxon>
        <taxon>Mortierellales</taxon>
        <taxon>Mortierellaceae</taxon>
        <taxon>Dissophora</taxon>
    </lineage>
</organism>
<feature type="compositionally biased region" description="Low complexity" evidence="8">
    <location>
        <begin position="54"/>
        <end position="76"/>
    </location>
</feature>
<feature type="region of interest" description="Disordered" evidence="8">
    <location>
        <begin position="88"/>
        <end position="215"/>
    </location>
</feature>
<feature type="region of interest" description="Disordered" evidence="8">
    <location>
        <begin position="1"/>
        <end position="76"/>
    </location>
</feature>
<keyword evidence="4 7" id="KW-0067">ATP-binding</keyword>
<name>A0A9P6RBR5_9FUNG</name>
<feature type="active site" description="Charge relay system" evidence="7">
    <location>
        <position position="379"/>
    </location>
</feature>
<dbReference type="GO" id="GO:0030956">
    <property type="term" value="C:glutamyl-tRNA(Gln) amidotransferase complex"/>
    <property type="evidence" value="ECO:0007669"/>
    <property type="project" value="UniProtKB-UniRule"/>
</dbReference>
<evidence type="ECO:0000256" key="5">
    <source>
        <dbReference type="ARBA" id="ARBA00022917"/>
    </source>
</evidence>
<keyword evidence="5 7" id="KW-0648">Protein biosynthesis</keyword>
<comment type="subcellular location">
    <subcellularLocation>
        <location evidence="7">Mitochondrion</location>
    </subcellularLocation>
</comment>
<dbReference type="SUPFAM" id="SSF75304">
    <property type="entry name" value="Amidase signature (AS) enzymes"/>
    <property type="match status" value="1"/>
</dbReference>
<evidence type="ECO:0000256" key="3">
    <source>
        <dbReference type="ARBA" id="ARBA00022741"/>
    </source>
</evidence>
<dbReference type="InterPro" id="IPR012459">
    <property type="entry name" value="Rrp15"/>
</dbReference>
<keyword evidence="3 7" id="KW-0547">Nucleotide-binding</keyword>
<evidence type="ECO:0000313" key="10">
    <source>
        <dbReference type="EMBL" id="KAG0314475.1"/>
    </source>
</evidence>
<evidence type="ECO:0000313" key="11">
    <source>
        <dbReference type="Proteomes" id="UP000738325"/>
    </source>
</evidence>
<keyword evidence="7" id="KW-0496">Mitochondrion</keyword>
<feature type="compositionally biased region" description="Low complexity" evidence="8">
    <location>
        <begin position="89"/>
        <end position="105"/>
    </location>
</feature>
<dbReference type="Gene3D" id="3.90.1300.10">
    <property type="entry name" value="Amidase signature (AS) domain"/>
    <property type="match status" value="1"/>
</dbReference>
<comment type="subunit">
    <text evidence="7">Subunit of the heterotrimeric GatCAB amidotransferase (AdT) complex, composed of A, B and C subunits.</text>
</comment>
<dbReference type="Proteomes" id="UP000738325">
    <property type="component" value="Unassembled WGS sequence"/>
</dbReference>
<dbReference type="GO" id="GO:0050567">
    <property type="term" value="F:glutaminyl-tRNA synthase (glutamine-hydrolyzing) activity"/>
    <property type="evidence" value="ECO:0007669"/>
    <property type="project" value="UniProtKB-UniRule"/>
</dbReference>
<evidence type="ECO:0000256" key="4">
    <source>
        <dbReference type="ARBA" id="ARBA00022840"/>
    </source>
</evidence>
<evidence type="ECO:0000256" key="8">
    <source>
        <dbReference type="SAM" id="MobiDB-lite"/>
    </source>
</evidence>
<dbReference type="EMBL" id="JAAAIP010000610">
    <property type="protein sequence ID" value="KAG0314475.1"/>
    <property type="molecule type" value="Genomic_DNA"/>
</dbReference>
<dbReference type="EC" id="6.3.5.7" evidence="7"/>
<dbReference type="PANTHER" id="PTHR11895:SF7">
    <property type="entry name" value="GLUTAMYL-TRNA(GLN) AMIDOTRANSFERASE SUBUNIT A, MITOCHONDRIAL"/>
    <property type="match status" value="1"/>
</dbReference>
<sequence length="827" mass="88947">MKRPSTSALPSPKFRKQAPVDDYKVAAASSKPKTSTPASSGPKSILRKPLRPESSSTHAASSTASTSASSSKAKGSISGAAILKANTQANSTAGSKGSAASGASGRKPKGVLKQPVMASRGDVTGGMGKKRRAKVEREEVNSGDDSSSDNDGEDERESDQEDDEDEDEDGMPTATPGKKTSKKHTEENMAEAMSKILGSTLRKADASQPILARSRGAERKIEEAKIETKARKAITIEKRRLANKDRVKPEYTGMEYEKKLRKVATRGVVQLFNAIKAQQKATDDLTEKARPITTNDKDKVASLSKASFLDLLKSGTKSHTPVTAAATSLEQISKYNKYLNAFVDVADYDVIRSQAEDATRRWEKGQPKSPLDGTIIGYKMNFCTEELRSTCSSSMLENFQAPYTATAVELLRQAGAITGGKANMDEFGMGSHNVFSAAGVTRNPFGIVNCPTEELDTAEGRSPGGSSGGSAAAVASNMCFAALGSDTGGSVRLPASYCGVVGFKPSYGRISRWGLVAYASSLDTVGTLTKTVNDAEIVYNLISKEDPKDSTCLTQRQRDHIAQGITSVEQSEESRNTGKPLSGVRIGVPQEFNIEELSPSTKSLWRKGILALKDAGATVVPISIPNTRLAVGAYLTLATAEASSNLQRYDGIRYGHQSDEKDEKDSLYYHTRSEGFGKEVRRRILLGTYVLTSGSFDNFFLRAQKIRQTIRKDFDNVFARPNMITGSLPGEDDPERVHALLAPVAVTTAPKLEDVLGDHIDPINAYMDDIFTIPASLAGLPAMSVPFGNCANDGFPMGLQVIGQYGDEEMVFKVGRVVEEKGQAYRR</sequence>
<dbReference type="InterPro" id="IPR036928">
    <property type="entry name" value="AS_sf"/>
</dbReference>
<dbReference type="PROSITE" id="PS00571">
    <property type="entry name" value="AMIDASES"/>
    <property type="match status" value="1"/>
</dbReference>
<gene>
    <name evidence="10" type="primary">HER2</name>
    <name evidence="10" type="ORF">BGZ99_008121</name>
</gene>
<dbReference type="InterPro" id="IPR004412">
    <property type="entry name" value="GatA"/>
</dbReference>
<reference evidence="10" key="1">
    <citation type="journal article" date="2020" name="Fungal Divers.">
        <title>Resolving the Mortierellaceae phylogeny through synthesis of multi-gene phylogenetics and phylogenomics.</title>
        <authorList>
            <person name="Vandepol N."/>
            <person name="Liber J."/>
            <person name="Desiro A."/>
            <person name="Na H."/>
            <person name="Kennedy M."/>
            <person name="Barry K."/>
            <person name="Grigoriev I.V."/>
            <person name="Miller A.N."/>
            <person name="O'Donnell K."/>
            <person name="Stajich J.E."/>
            <person name="Bonito G."/>
        </authorList>
    </citation>
    <scope>NUCLEOTIDE SEQUENCE</scope>
    <source>
        <strain evidence="10">REB-010B</strain>
    </source>
</reference>
<feature type="compositionally biased region" description="Low complexity" evidence="8">
    <location>
        <begin position="26"/>
        <end position="44"/>
    </location>
</feature>
<evidence type="ECO:0000256" key="2">
    <source>
        <dbReference type="ARBA" id="ARBA00022598"/>
    </source>
</evidence>
<dbReference type="GO" id="GO:0005524">
    <property type="term" value="F:ATP binding"/>
    <property type="evidence" value="ECO:0007669"/>
    <property type="project" value="UniProtKB-KW"/>
</dbReference>
<dbReference type="NCBIfam" id="TIGR00132">
    <property type="entry name" value="gatA"/>
    <property type="match status" value="1"/>
</dbReference>
<evidence type="ECO:0000259" key="9">
    <source>
        <dbReference type="Pfam" id="PF01425"/>
    </source>
</evidence>
<feature type="active site" description="Acyl-ester intermediate" evidence="7">
    <location>
        <position position="490"/>
    </location>
</feature>
<accession>A0A9P6RBR5</accession>